<dbReference type="AlphaFoldDB" id="A0A2U1QJ72"/>
<evidence type="ECO:0000313" key="7">
    <source>
        <dbReference type="Proteomes" id="UP000245207"/>
    </source>
</evidence>
<dbReference type="InterPro" id="IPR050481">
    <property type="entry name" value="UDP-glycosyltransf_plant"/>
</dbReference>
<dbReference type="PROSITE" id="PS00375">
    <property type="entry name" value="UDPGT"/>
    <property type="match status" value="1"/>
</dbReference>
<dbReference type="Gene3D" id="3.40.50.2000">
    <property type="entry name" value="Glycogen Phosphorylase B"/>
    <property type="match status" value="2"/>
</dbReference>
<comment type="function">
    <text evidence="3">May glycosylate diterpenes or flavonols in leaves.</text>
</comment>
<evidence type="ECO:0000256" key="1">
    <source>
        <dbReference type="ARBA" id="ARBA00009995"/>
    </source>
</evidence>
<evidence type="ECO:0000313" key="6">
    <source>
        <dbReference type="EMBL" id="PWA98025.1"/>
    </source>
</evidence>
<keyword evidence="4" id="KW-0328">Glycosyltransferase</keyword>
<reference evidence="6 7" key="1">
    <citation type="journal article" date="2018" name="Mol. Plant">
        <title>The genome of Artemisia annua provides insight into the evolution of Asteraceae family and artemisinin biosynthesis.</title>
        <authorList>
            <person name="Shen Q."/>
            <person name="Zhang L."/>
            <person name="Liao Z."/>
            <person name="Wang S."/>
            <person name="Yan T."/>
            <person name="Shi P."/>
            <person name="Liu M."/>
            <person name="Fu X."/>
            <person name="Pan Q."/>
            <person name="Wang Y."/>
            <person name="Lv Z."/>
            <person name="Lu X."/>
            <person name="Zhang F."/>
            <person name="Jiang W."/>
            <person name="Ma Y."/>
            <person name="Chen M."/>
            <person name="Hao X."/>
            <person name="Li L."/>
            <person name="Tang Y."/>
            <person name="Lv G."/>
            <person name="Zhou Y."/>
            <person name="Sun X."/>
            <person name="Brodelius P.E."/>
            <person name="Rose J.K.C."/>
            <person name="Tang K."/>
        </authorList>
    </citation>
    <scope>NUCLEOTIDE SEQUENCE [LARGE SCALE GENOMIC DNA]</scope>
    <source>
        <strain evidence="7">cv. Huhao1</strain>
        <tissue evidence="6">Leaf</tissue>
    </source>
</reference>
<dbReference type="Pfam" id="PF00201">
    <property type="entry name" value="UDPGT"/>
    <property type="match status" value="1"/>
</dbReference>
<keyword evidence="2 4" id="KW-0808">Transferase</keyword>
<dbReference type="EMBL" id="PKPP01000087">
    <property type="protein sequence ID" value="PWA98025.1"/>
    <property type="molecule type" value="Genomic_DNA"/>
</dbReference>
<comment type="similarity">
    <text evidence="1 4">Belongs to the UDP-glycosyltransferase family.</text>
</comment>
<accession>A0A2U1QJ72</accession>
<dbReference type="PANTHER" id="PTHR48048:SF98">
    <property type="entry name" value="FLAVONOL 3-O-GLUCOSYLTRANSFERASE"/>
    <property type="match status" value="1"/>
</dbReference>
<evidence type="ECO:0000256" key="4">
    <source>
        <dbReference type="RuleBase" id="RU003718"/>
    </source>
</evidence>
<proteinExistence type="inferred from homology"/>
<dbReference type="GO" id="GO:0035251">
    <property type="term" value="F:UDP-glucosyltransferase activity"/>
    <property type="evidence" value="ECO:0007669"/>
    <property type="project" value="InterPro"/>
</dbReference>
<name>A0A2U1QJ72_ARTAN</name>
<evidence type="ECO:0000256" key="2">
    <source>
        <dbReference type="ARBA" id="ARBA00022679"/>
    </source>
</evidence>
<dbReference type="InterPro" id="IPR035595">
    <property type="entry name" value="UDP_glycos_trans_CS"/>
</dbReference>
<dbReference type="Proteomes" id="UP000245207">
    <property type="component" value="Unassembled WGS sequence"/>
</dbReference>
<organism evidence="6 7">
    <name type="scientific">Artemisia annua</name>
    <name type="common">Sweet wormwood</name>
    <dbReference type="NCBI Taxonomy" id="35608"/>
    <lineage>
        <taxon>Eukaryota</taxon>
        <taxon>Viridiplantae</taxon>
        <taxon>Streptophyta</taxon>
        <taxon>Embryophyta</taxon>
        <taxon>Tracheophyta</taxon>
        <taxon>Spermatophyta</taxon>
        <taxon>Magnoliopsida</taxon>
        <taxon>eudicotyledons</taxon>
        <taxon>Gunneridae</taxon>
        <taxon>Pentapetalae</taxon>
        <taxon>asterids</taxon>
        <taxon>campanulids</taxon>
        <taxon>Asterales</taxon>
        <taxon>Asteraceae</taxon>
        <taxon>Asteroideae</taxon>
        <taxon>Anthemideae</taxon>
        <taxon>Artemisiinae</taxon>
        <taxon>Artemisia</taxon>
    </lineage>
</organism>
<protein>
    <recommendedName>
        <fullName evidence="5">Glycosyltransferase</fullName>
        <ecNumber evidence="5">2.4.1.-</ecNumber>
    </recommendedName>
</protein>
<dbReference type="OrthoDB" id="5835829at2759"/>
<comment type="caution">
    <text evidence="6">The sequence shown here is derived from an EMBL/GenBank/DDBJ whole genome shotgun (WGS) entry which is preliminary data.</text>
</comment>
<dbReference type="InterPro" id="IPR002213">
    <property type="entry name" value="UDP_glucos_trans"/>
</dbReference>
<dbReference type="SUPFAM" id="SSF53756">
    <property type="entry name" value="UDP-Glycosyltransferase/glycogen phosphorylase"/>
    <property type="match status" value="1"/>
</dbReference>
<dbReference type="FunFam" id="3.40.50.2000:FF:000056">
    <property type="entry name" value="Glycosyltransferase"/>
    <property type="match status" value="1"/>
</dbReference>
<keyword evidence="7" id="KW-1185">Reference proteome</keyword>
<evidence type="ECO:0000256" key="3">
    <source>
        <dbReference type="ARBA" id="ARBA00053747"/>
    </source>
</evidence>
<sequence>MEKLELVFIPAPLMGHVGQAIALANLLIKHFEHLTITVIIVELPINPVATEFTSFLSSTISNERLNFIRFPSLPLESFTGYKYPGELRDLVLARQKPLLRDILASRLADPNPTYRLAACVVSMLCTSVMDVINEFSLPTYVFFASNAAFLGTNLYFQALQEYHGQVVHEVLSSGTELAIPSYANPVLPSLLPFVITDEYSWWTRSLPYIKRYREAKGIIVNTFSELEQHALLSYDDKTPPVYAVGPIIKPEPPAENLEILEWLNDQPKSSVILLCFGSRGWLKAEQVREIAFAVERSGYRFIWALRCPPADGLKGFPGEYKDFGEVLPDGFLERTADRGKVVGWVPQQAVLSKAAIGGFVTHCGWNSVQESLWYGVPMATWPLYAEQRLDAFQLVKEFGLAVEITLDFNEANENQKLILAEDIENGIRQVMDSNNKIRSKVSETKNKIRMTLEDGGSSLASLRRLVDDFSS</sequence>
<dbReference type="PANTHER" id="PTHR48048">
    <property type="entry name" value="GLYCOSYLTRANSFERASE"/>
    <property type="match status" value="1"/>
</dbReference>
<dbReference type="EC" id="2.4.1.-" evidence="5"/>
<gene>
    <name evidence="6" type="ORF">CTI12_AA023470</name>
</gene>
<evidence type="ECO:0000256" key="5">
    <source>
        <dbReference type="RuleBase" id="RU362057"/>
    </source>
</evidence>
<dbReference type="CDD" id="cd03784">
    <property type="entry name" value="GT1_Gtf-like"/>
    <property type="match status" value="1"/>
</dbReference>